<evidence type="ECO:0000313" key="3">
    <source>
        <dbReference type="EMBL" id="KAH9837883.1"/>
    </source>
</evidence>
<reference evidence="3 4" key="1">
    <citation type="journal article" date="2021" name="Environ. Microbiol.">
        <title>Gene family expansions and transcriptome signatures uncover fungal adaptations to wood decay.</title>
        <authorList>
            <person name="Hage H."/>
            <person name="Miyauchi S."/>
            <person name="Viragh M."/>
            <person name="Drula E."/>
            <person name="Min B."/>
            <person name="Chaduli D."/>
            <person name="Navarro D."/>
            <person name="Favel A."/>
            <person name="Norest M."/>
            <person name="Lesage-Meessen L."/>
            <person name="Balint B."/>
            <person name="Merenyi Z."/>
            <person name="de Eugenio L."/>
            <person name="Morin E."/>
            <person name="Martinez A.T."/>
            <person name="Baldrian P."/>
            <person name="Stursova M."/>
            <person name="Martinez M.J."/>
            <person name="Novotny C."/>
            <person name="Magnuson J.K."/>
            <person name="Spatafora J.W."/>
            <person name="Maurice S."/>
            <person name="Pangilinan J."/>
            <person name="Andreopoulos W."/>
            <person name="LaButti K."/>
            <person name="Hundley H."/>
            <person name="Na H."/>
            <person name="Kuo A."/>
            <person name="Barry K."/>
            <person name="Lipzen A."/>
            <person name="Henrissat B."/>
            <person name="Riley R."/>
            <person name="Ahrendt S."/>
            <person name="Nagy L.G."/>
            <person name="Grigoriev I.V."/>
            <person name="Martin F."/>
            <person name="Rosso M.N."/>
        </authorList>
    </citation>
    <scope>NUCLEOTIDE SEQUENCE [LARGE SCALE GENOMIC DNA]</scope>
    <source>
        <strain evidence="3 4">CIRM-BRFM 1785</strain>
    </source>
</reference>
<gene>
    <name evidence="3" type="ORF">C8Q71DRAFT_566693</name>
</gene>
<dbReference type="Pfam" id="PF18718">
    <property type="entry name" value="CxC5"/>
    <property type="match status" value="1"/>
</dbReference>
<feature type="domain" description="CxC6 like cysteine cluster associated with KDZ" evidence="2">
    <location>
        <begin position="343"/>
        <end position="407"/>
    </location>
</feature>
<dbReference type="InterPro" id="IPR041539">
    <property type="entry name" value="CxC5"/>
</dbReference>
<dbReference type="Proteomes" id="UP000814176">
    <property type="component" value="Unassembled WGS sequence"/>
</dbReference>
<dbReference type="RefSeq" id="XP_047779921.1">
    <property type="nucleotide sequence ID" value="XM_047919399.1"/>
</dbReference>
<evidence type="ECO:0008006" key="5">
    <source>
        <dbReference type="Google" id="ProtNLM"/>
    </source>
</evidence>
<accession>A0ABQ8KIT4</accession>
<evidence type="ECO:0000259" key="2">
    <source>
        <dbReference type="Pfam" id="PF18721"/>
    </source>
</evidence>
<dbReference type="EMBL" id="JADCUA010000008">
    <property type="protein sequence ID" value="KAH9837883.1"/>
    <property type="molecule type" value="Genomic_DNA"/>
</dbReference>
<sequence>MSFISIQSFAERYPVLAAVLPLDTLILFVRLVGHLRERLSWSVSASNLGPPALLPPDILQFLAHALDTHPSVVQECWAALADQIWTSKSLQRQGWGSSDLVEIFLKYGVSLQIGFCDMFPPQKTCLDCKNHGLSQLIWTQVTVFTSQWGPIPSWSLSANCQGCGTRYYPTYHVQNRSMRTHYLGMPHAVHVTTHTYIEVSLCERFRSSMVCAWVSATNNARIYNHEHGDVSARFPYGWPANGVLTCAMVWDAFFVHSLLAEYSDVERQLVLDNEQHQTTRLGDAIRDRNLAMMGTGQEEWGHACDLCCVVEQEDGNTCQYYDCHPVTCSDLTTCLSDCIRAAVMDGVSLGRPCCSVHDCKNPLPSQRSRFCEPHKFMNSICCVVECNAPTEKGFQTCSEPSHRALEHVGTEHRSAMFQLRKRLERSERAHLEDSLGHDPRHEDGDEVLEVDRDGECEGKDEAGNSKPRARFGRRRTHNEQLCVATCGIIVGRATMFGSEAPNGCRVCRQDMNTLGQILLTLRSLQEFLRQVYPSKQSLPDFIFFDNACKLKKHIDTIGDRHFDNCALPVDVFHMNSNHKGSDAFCGFFCNPARFPDLMCDGKWRFNSSAAEMTNAWFGGFQAIVREMREDRYDFFLDEMVKQRNRMVITDLQERGARPYQIPRNVLLD</sequence>
<name>A0ABQ8KIT4_9APHY</name>
<organism evidence="3 4">
    <name type="scientific">Rhodofomes roseus</name>
    <dbReference type="NCBI Taxonomy" id="34475"/>
    <lineage>
        <taxon>Eukaryota</taxon>
        <taxon>Fungi</taxon>
        <taxon>Dikarya</taxon>
        <taxon>Basidiomycota</taxon>
        <taxon>Agaricomycotina</taxon>
        <taxon>Agaricomycetes</taxon>
        <taxon>Polyporales</taxon>
        <taxon>Rhodofomes</taxon>
    </lineage>
</organism>
<dbReference type="GeneID" id="72000131"/>
<feature type="domain" description="CxC5 like cysteine cluster associated with KDZ" evidence="1">
    <location>
        <begin position="114"/>
        <end position="226"/>
    </location>
</feature>
<evidence type="ECO:0000313" key="4">
    <source>
        <dbReference type="Proteomes" id="UP000814176"/>
    </source>
</evidence>
<proteinExistence type="predicted"/>
<evidence type="ECO:0000259" key="1">
    <source>
        <dbReference type="Pfam" id="PF18718"/>
    </source>
</evidence>
<dbReference type="Pfam" id="PF18721">
    <property type="entry name" value="CxC6"/>
    <property type="match status" value="1"/>
</dbReference>
<dbReference type="InterPro" id="IPR040898">
    <property type="entry name" value="CxC6"/>
</dbReference>
<protein>
    <recommendedName>
        <fullName evidence="5">CxC5 like cysteine cluster associated with KDZ domain-containing protein</fullName>
    </recommendedName>
</protein>
<keyword evidence="4" id="KW-1185">Reference proteome</keyword>
<comment type="caution">
    <text evidence="3">The sequence shown here is derived from an EMBL/GenBank/DDBJ whole genome shotgun (WGS) entry which is preliminary data.</text>
</comment>